<dbReference type="Proteomes" id="UP000198620">
    <property type="component" value="Unassembled WGS sequence"/>
</dbReference>
<dbReference type="EMBL" id="FOBH01000005">
    <property type="protein sequence ID" value="SEL10476.1"/>
    <property type="molecule type" value="Genomic_DNA"/>
</dbReference>
<name>A0A1H7MGS3_9PROT</name>
<dbReference type="STRING" id="1233.SAMN05216387_10577"/>
<dbReference type="OrthoDB" id="9780579at2"/>
<dbReference type="AlphaFoldDB" id="A0A1H7MGS3"/>
<evidence type="ECO:0008006" key="3">
    <source>
        <dbReference type="Google" id="ProtNLM"/>
    </source>
</evidence>
<sequence length="199" mass="22392">MPLINRDSLLTLEAYAKARQDFRARVMAHKKNRKIHLGENVTLIFEDELTIRYQIQEMLRAEKIFDEAGIQEELEAYGPLVPDGANWKATMMIEFPDPAERAARLRELIGIQDGVWVKVEAFDQIYAVADEDLERDTGEKTSSVHFLRFELAPSMIEALRHGAPLSMGIDHPAYNAPPESVTGAVRESLLNDLTSSIAA</sequence>
<keyword evidence="2" id="KW-1185">Reference proteome</keyword>
<evidence type="ECO:0000313" key="1">
    <source>
        <dbReference type="EMBL" id="SEL10476.1"/>
    </source>
</evidence>
<gene>
    <name evidence="1" type="ORF">SAMN05216387_10577</name>
</gene>
<dbReference type="InterPro" id="IPR021890">
    <property type="entry name" value="DUF3501"/>
</dbReference>
<dbReference type="RefSeq" id="WP_090828540.1">
    <property type="nucleotide sequence ID" value="NZ_FOBH01000005.1"/>
</dbReference>
<organism evidence="1 2">
    <name type="scientific">Nitrosovibrio tenuis</name>
    <dbReference type="NCBI Taxonomy" id="1233"/>
    <lineage>
        <taxon>Bacteria</taxon>
        <taxon>Pseudomonadati</taxon>
        <taxon>Pseudomonadota</taxon>
        <taxon>Betaproteobacteria</taxon>
        <taxon>Nitrosomonadales</taxon>
        <taxon>Nitrosomonadaceae</taxon>
        <taxon>Nitrosovibrio</taxon>
    </lineage>
</organism>
<accession>A0A1H7MGS3</accession>
<dbReference type="Pfam" id="PF12007">
    <property type="entry name" value="DUF3501"/>
    <property type="match status" value="1"/>
</dbReference>
<proteinExistence type="predicted"/>
<protein>
    <recommendedName>
        <fullName evidence="3">DUF3501 domain-containing protein</fullName>
    </recommendedName>
</protein>
<evidence type="ECO:0000313" key="2">
    <source>
        <dbReference type="Proteomes" id="UP000198620"/>
    </source>
</evidence>
<reference evidence="1 2" key="1">
    <citation type="submission" date="2016-10" db="EMBL/GenBank/DDBJ databases">
        <authorList>
            <person name="de Groot N.N."/>
        </authorList>
    </citation>
    <scope>NUCLEOTIDE SEQUENCE [LARGE SCALE GENOMIC DNA]</scope>
    <source>
        <strain evidence="1 2">Nv1</strain>
    </source>
</reference>